<sequence length="79" mass="9544">MDDLEQWNHYDLWARENLPLLLWNSLDMNRDFYTCLCKLHVFEKISGNLYCFIQNKVLPCSSYCLVEYYGSWCKSSLFD</sequence>
<accession>I1NYL7</accession>
<dbReference type="AlphaFoldDB" id="I1NYL7"/>
<dbReference type="HOGENOM" id="CLU_2609960_0_0_1"/>
<organism evidence="1 2">
    <name type="scientific">Oryza glaberrima</name>
    <name type="common">African rice</name>
    <dbReference type="NCBI Taxonomy" id="4538"/>
    <lineage>
        <taxon>Eukaryota</taxon>
        <taxon>Viridiplantae</taxon>
        <taxon>Streptophyta</taxon>
        <taxon>Embryophyta</taxon>
        <taxon>Tracheophyta</taxon>
        <taxon>Spermatophyta</taxon>
        <taxon>Magnoliopsida</taxon>
        <taxon>Liliopsida</taxon>
        <taxon>Poales</taxon>
        <taxon>Poaceae</taxon>
        <taxon>BOP clade</taxon>
        <taxon>Oryzoideae</taxon>
        <taxon>Oryzeae</taxon>
        <taxon>Oryzinae</taxon>
        <taxon>Oryza</taxon>
    </lineage>
</organism>
<name>I1NYL7_ORYGL</name>
<reference evidence="1" key="1">
    <citation type="submission" date="2015-06" db="UniProtKB">
        <authorList>
            <consortium name="EnsemblPlants"/>
        </authorList>
    </citation>
    <scope>IDENTIFICATION</scope>
</reference>
<dbReference type="EnsemblPlants" id="ORGLA02G0082300.1">
    <property type="protein sequence ID" value="ORGLA02G0082300.1"/>
    <property type="gene ID" value="ORGLA02G0082300"/>
</dbReference>
<keyword evidence="2" id="KW-1185">Reference proteome</keyword>
<protein>
    <submittedName>
        <fullName evidence="1">Uncharacterized protein</fullName>
    </submittedName>
</protein>
<evidence type="ECO:0000313" key="1">
    <source>
        <dbReference type="EnsemblPlants" id="ORGLA02G0082300.1"/>
    </source>
</evidence>
<dbReference type="Proteomes" id="UP000007306">
    <property type="component" value="Chromosome 2"/>
</dbReference>
<evidence type="ECO:0000313" key="2">
    <source>
        <dbReference type="Proteomes" id="UP000007306"/>
    </source>
</evidence>
<proteinExistence type="predicted"/>
<dbReference type="Gramene" id="ORGLA02G0082300.1">
    <property type="protein sequence ID" value="ORGLA02G0082300.1"/>
    <property type="gene ID" value="ORGLA02G0082300"/>
</dbReference>
<reference evidence="1 2" key="2">
    <citation type="submission" date="2018-04" db="EMBL/GenBank/DDBJ databases">
        <title>OglaRS2 (Oryza glaberrima Reference Sequence Version 2).</title>
        <authorList>
            <person name="Zhang J."/>
            <person name="Kudrna D."/>
            <person name="Lee S."/>
            <person name="Talag J."/>
            <person name="Rajasekar S."/>
            <person name="Wing R.A."/>
        </authorList>
    </citation>
    <scope>NUCLEOTIDE SEQUENCE [LARGE SCALE GENOMIC DNA]</scope>
    <source>
        <strain evidence="1 2">cv. IRGC 96717</strain>
    </source>
</reference>